<gene>
    <name evidence="1" type="ORF">K505DRAFT_46776</name>
</gene>
<dbReference type="Proteomes" id="UP000799757">
    <property type="component" value="Unassembled WGS sequence"/>
</dbReference>
<evidence type="ECO:0000313" key="1">
    <source>
        <dbReference type="EMBL" id="KAF2792992.1"/>
    </source>
</evidence>
<keyword evidence="2" id="KW-1185">Reference proteome</keyword>
<protein>
    <submittedName>
        <fullName evidence="1">Uncharacterized protein</fullName>
    </submittedName>
</protein>
<dbReference type="AlphaFoldDB" id="A0A6A6X9B9"/>
<proteinExistence type="predicted"/>
<accession>A0A6A6X9B9</accession>
<organism evidence="1 2">
    <name type="scientific">Melanomma pulvis-pyrius CBS 109.77</name>
    <dbReference type="NCBI Taxonomy" id="1314802"/>
    <lineage>
        <taxon>Eukaryota</taxon>
        <taxon>Fungi</taxon>
        <taxon>Dikarya</taxon>
        <taxon>Ascomycota</taxon>
        <taxon>Pezizomycotina</taxon>
        <taxon>Dothideomycetes</taxon>
        <taxon>Pleosporomycetidae</taxon>
        <taxon>Pleosporales</taxon>
        <taxon>Melanommataceae</taxon>
        <taxon>Melanomma</taxon>
    </lineage>
</organism>
<dbReference type="EMBL" id="MU001946">
    <property type="protein sequence ID" value="KAF2792992.1"/>
    <property type="molecule type" value="Genomic_DNA"/>
</dbReference>
<evidence type="ECO:0000313" key="2">
    <source>
        <dbReference type="Proteomes" id="UP000799757"/>
    </source>
</evidence>
<reference evidence="1" key="1">
    <citation type="journal article" date="2020" name="Stud. Mycol.">
        <title>101 Dothideomycetes genomes: a test case for predicting lifestyles and emergence of pathogens.</title>
        <authorList>
            <person name="Haridas S."/>
            <person name="Albert R."/>
            <person name="Binder M."/>
            <person name="Bloem J."/>
            <person name="Labutti K."/>
            <person name="Salamov A."/>
            <person name="Andreopoulos B."/>
            <person name="Baker S."/>
            <person name="Barry K."/>
            <person name="Bills G."/>
            <person name="Bluhm B."/>
            <person name="Cannon C."/>
            <person name="Castanera R."/>
            <person name="Culley D."/>
            <person name="Daum C."/>
            <person name="Ezra D."/>
            <person name="Gonzalez J."/>
            <person name="Henrissat B."/>
            <person name="Kuo A."/>
            <person name="Liang C."/>
            <person name="Lipzen A."/>
            <person name="Lutzoni F."/>
            <person name="Magnuson J."/>
            <person name="Mondo S."/>
            <person name="Nolan M."/>
            <person name="Ohm R."/>
            <person name="Pangilinan J."/>
            <person name="Park H.-J."/>
            <person name="Ramirez L."/>
            <person name="Alfaro M."/>
            <person name="Sun H."/>
            <person name="Tritt A."/>
            <person name="Yoshinaga Y."/>
            <person name="Zwiers L.-H."/>
            <person name="Turgeon B."/>
            <person name="Goodwin S."/>
            <person name="Spatafora J."/>
            <person name="Crous P."/>
            <person name="Grigoriev I."/>
        </authorList>
    </citation>
    <scope>NUCLEOTIDE SEQUENCE</scope>
    <source>
        <strain evidence="1">CBS 109.77</strain>
    </source>
</reference>
<name>A0A6A6X9B9_9PLEO</name>
<sequence length="161" mass="17795">MGELLPSRASSPSSPIESHQSYYRMQVSSFYPWTSRSRSRLCLLTPKNPSCSPQLSLRLGSSRDAIYCTSFASTSALSRTCTSQATPRDTAPSTTVSHQQLLPVRAASDMRVTTRNRVMTTHHHCTTGHSAASSSIIFSLISLRPVYKPEIPAKRDTTRFD</sequence>